<dbReference type="PANTHER" id="PTHR12801:SF159">
    <property type="entry name" value="C3H1-TYPE DOMAIN-CONTAINING PROTEIN"/>
    <property type="match status" value="1"/>
</dbReference>
<keyword evidence="1" id="KW-0540">Nuclease</keyword>
<evidence type="ECO:0000256" key="2">
    <source>
        <dbReference type="ARBA" id="ARBA00022801"/>
    </source>
</evidence>
<dbReference type="SMART" id="SM00479">
    <property type="entry name" value="EXOIII"/>
    <property type="match status" value="1"/>
</dbReference>
<evidence type="ECO:0000313" key="4">
    <source>
        <dbReference type="EMBL" id="CAI8029704.1"/>
    </source>
</evidence>
<reference evidence="4" key="1">
    <citation type="submission" date="2023-03" db="EMBL/GenBank/DDBJ databases">
        <authorList>
            <person name="Steffen K."/>
            <person name="Cardenas P."/>
        </authorList>
    </citation>
    <scope>NUCLEOTIDE SEQUENCE</scope>
</reference>
<dbReference type="GO" id="GO:0003676">
    <property type="term" value="F:nucleic acid binding"/>
    <property type="evidence" value="ECO:0007669"/>
    <property type="project" value="InterPro"/>
</dbReference>
<keyword evidence="2" id="KW-0378">Hydrolase</keyword>
<dbReference type="Pfam" id="PF00929">
    <property type="entry name" value="RNase_T"/>
    <property type="match status" value="1"/>
</dbReference>
<keyword evidence="4" id="KW-0269">Exonuclease</keyword>
<proteinExistence type="predicted"/>
<dbReference type="AlphaFoldDB" id="A0AA35SHU7"/>
<keyword evidence="5" id="KW-1185">Reference proteome</keyword>
<dbReference type="EMBL" id="CASHTH010002428">
    <property type="protein sequence ID" value="CAI8029704.1"/>
    <property type="molecule type" value="Genomic_DNA"/>
</dbReference>
<gene>
    <name evidence="4" type="ORF">GBAR_LOCUS16848</name>
</gene>
<organism evidence="4 5">
    <name type="scientific">Geodia barretti</name>
    <name type="common">Barrett's horny sponge</name>
    <dbReference type="NCBI Taxonomy" id="519541"/>
    <lineage>
        <taxon>Eukaryota</taxon>
        <taxon>Metazoa</taxon>
        <taxon>Porifera</taxon>
        <taxon>Demospongiae</taxon>
        <taxon>Heteroscleromorpha</taxon>
        <taxon>Tetractinellida</taxon>
        <taxon>Astrophorina</taxon>
        <taxon>Geodiidae</taxon>
        <taxon>Geodia</taxon>
    </lineage>
</organism>
<dbReference type="InterPro" id="IPR047021">
    <property type="entry name" value="REXO1/3/4-like"/>
</dbReference>
<dbReference type="InterPro" id="IPR013520">
    <property type="entry name" value="Ribonucl_H"/>
</dbReference>
<name>A0AA35SHU7_GEOBA</name>
<accession>A0AA35SHU7</accession>
<protein>
    <submittedName>
        <fullName evidence="4">RNA exonuclease 4</fullName>
    </submittedName>
</protein>
<comment type="caution">
    <text evidence="4">The sequence shown here is derived from an EMBL/GenBank/DDBJ whole genome shotgun (WGS) entry which is preliminary data.</text>
</comment>
<dbReference type="Proteomes" id="UP001174909">
    <property type="component" value="Unassembled WGS sequence"/>
</dbReference>
<evidence type="ECO:0000256" key="1">
    <source>
        <dbReference type="ARBA" id="ARBA00022722"/>
    </source>
</evidence>
<dbReference type="Gene3D" id="3.30.420.10">
    <property type="entry name" value="Ribonuclease H-like superfamily/Ribonuclease H"/>
    <property type="match status" value="1"/>
</dbReference>
<dbReference type="GO" id="GO:0004527">
    <property type="term" value="F:exonuclease activity"/>
    <property type="evidence" value="ECO:0007669"/>
    <property type="project" value="UniProtKB-KW"/>
</dbReference>
<dbReference type="InterPro" id="IPR036397">
    <property type="entry name" value="RNaseH_sf"/>
</dbReference>
<sequence length="224" mass="25780">MATRSLPEKYVCIDVECVATGRRHDAHSVALVAIVDQDERVLLKKKVKPREEVMSYLTPLTGLREGDLDDGEPLESVLAEVKRILSPEIVLVGQGIKNDVQWLKLREVEHFSRTFELGELFKAYNHRFSHYNYFSLSHEANTLLHQGFISDEHDPVTDAKASVQLFKKFYADSARLEEAKKKLLRNRPPRSWRKKNNYLWEGVCLAAYFPEKCFCGAPTKKDTL</sequence>
<feature type="domain" description="Exonuclease" evidence="3">
    <location>
        <begin position="9"/>
        <end position="175"/>
    </location>
</feature>
<evidence type="ECO:0000313" key="5">
    <source>
        <dbReference type="Proteomes" id="UP001174909"/>
    </source>
</evidence>
<dbReference type="InterPro" id="IPR012337">
    <property type="entry name" value="RNaseH-like_sf"/>
</dbReference>
<dbReference type="SUPFAM" id="SSF53098">
    <property type="entry name" value="Ribonuclease H-like"/>
    <property type="match status" value="1"/>
</dbReference>
<evidence type="ECO:0000259" key="3">
    <source>
        <dbReference type="SMART" id="SM00479"/>
    </source>
</evidence>
<dbReference type="GO" id="GO:0005634">
    <property type="term" value="C:nucleus"/>
    <property type="evidence" value="ECO:0007669"/>
    <property type="project" value="TreeGrafter"/>
</dbReference>
<dbReference type="PANTHER" id="PTHR12801">
    <property type="entry name" value="RNA EXONUCLEASE REXO1 / RECO3 FAMILY MEMBER-RELATED"/>
    <property type="match status" value="1"/>
</dbReference>